<organism evidence="2 3">
    <name type="scientific">Pelobates cultripes</name>
    <name type="common">Western spadefoot toad</name>
    <dbReference type="NCBI Taxonomy" id="61616"/>
    <lineage>
        <taxon>Eukaryota</taxon>
        <taxon>Metazoa</taxon>
        <taxon>Chordata</taxon>
        <taxon>Craniata</taxon>
        <taxon>Vertebrata</taxon>
        <taxon>Euteleostomi</taxon>
        <taxon>Amphibia</taxon>
        <taxon>Batrachia</taxon>
        <taxon>Anura</taxon>
        <taxon>Pelobatoidea</taxon>
        <taxon>Pelobatidae</taxon>
        <taxon>Pelobates</taxon>
    </lineage>
</organism>
<protein>
    <submittedName>
        <fullName evidence="2">Uncharacterized protein</fullName>
    </submittedName>
</protein>
<gene>
    <name evidence="2" type="ORF">PECUL_23A011110</name>
</gene>
<evidence type="ECO:0000313" key="3">
    <source>
        <dbReference type="Proteomes" id="UP001295444"/>
    </source>
</evidence>
<accession>A0AAD1THT5</accession>
<evidence type="ECO:0000256" key="1">
    <source>
        <dbReference type="SAM" id="MobiDB-lite"/>
    </source>
</evidence>
<reference evidence="2" key="1">
    <citation type="submission" date="2022-03" db="EMBL/GenBank/DDBJ databases">
        <authorList>
            <person name="Alioto T."/>
            <person name="Alioto T."/>
            <person name="Gomez Garrido J."/>
        </authorList>
    </citation>
    <scope>NUCLEOTIDE SEQUENCE</scope>
</reference>
<name>A0AAD1THT5_PELCU</name>
<proteinExistence type="predicted"/>
<dbReference type="Proteomes" id="UP001295444">
    <property type="component" value="Chromosome 12"/>
</dbReference>
<feature type="region of interest" description="Disordered" evidence="1">
    <location>
        <begin position="1"/>
        <end position="73"/>
    </location>
</feature>
<dbReference type="EMBL" id="OW240923">
    <property type="protein sequence ID" value="CAH2325312.1"/>
    <property type="molecule type" value="Genomic_DNA"/>
</dbReference>
<sequence length="73" mass="7890">MGRTKRHEHTQTPRAAPPSSQSDPMDDFLQSPLGHNHEVHGSKMAPVSPAASNSSEHEQPTSRNQKVGGEDGH</sequence>
<evidence type="ECO:0000313" key="2">
    <source>
        <dbReference type="EMBL" id="CAH2325312.1"/>
    </source>
</evidence>
<dbReference type="AlphaFoldDB" id="A0AAD1THT5"/>
<keyword evidence="3" id="KW-1185">Reference proteome</keyword>